<dbReference type="RefSeq" id="WP_046823921.1">
    <property type="nucleotide sequence ID" value="NZ_JBCLWQ010000002.1"/>
</dbReference>
<evidence type="ECO:0000256" key="5">
    <source>
        <dbReference type="ARBA" id="ARBA00022741"/>
    </source>
</evidence>
<evidence type="ECO:0000313" key="11">
    <source>
        <dbReference type="EMBL" id="KKY00330.1"/>
    </source>
</evidence>
<dbReference type="Pfam" id="PF07568">
    <property type="entry name" value="HisKA_2"/>
    <property type="match status" value="1"/>
</dbReference>
<dbReference type="OrthoDB" id="9767435at2"/>
<sequence>MIKALCQEYSNLNSEEIDKVIDISKSLDLMANFYESDVFIDILTKNQEEAIVVAHGKAKNNSIYKNNVVGKKALSINEPGVINTLLTGITSKDIKALTQEYKLVRQSIQPIELNDKTIAVLIVEKDISKELKDEFDTNKKESKELINLIKQNSFITDNLNAAILVFDKYGNLKFKNKNTTKIYEAIGMKKDLEDVKYDDISLESEKFIDIISSHKIEQVREVNINYSFFEVKTIVRKSEELRVIQIIQDITELKEKEAELVFKSIAVKETHHRVKNNLQTVISLLRKQSRLTDNEEVKMCLDNVTNRVFAILSNHHLLSKQMDNSISILQAINLLISNIQGGYCDDKNINIYVTGEDFKINGEKSSALLLAINEAIQNCYDHAFEGKDSGNIQVLVNEEENKNIIAIVDDGIGFENDDKLKTNLGTFIIDSYIKQVLKGDVEKISTDKGTKIIFKIPK</sequence>
<dbReference type="PANTHER" id="PTHR41523">
    <property type="entry name" value="TWO-COMPONENT SYSTEM SENSOR PROTEIN"/>
    <property type="match status" value="1"/>
</dbReference>
<evidence type="ECO:0000313" key="12">
    <source>
        <dbReference type="Proteomes" id="UP000034407"/>
    </source>
</evidence>
<protein>
    <recommendedName>
        <fullName evidence="2">histidine kinase</fullName>
        <ecNumber evidence="2">2.7.13.3</ecNumber>
    </recommendedName>
</protein>
<dbReference type="InterPro" id="IPR003594">
    <property type="entry name" value="HATPase_dom"/>
</dbReference>
<evidence type="ECO:0000256" key="7">
    <source>
        <dbReference type="ARBA" id="ARBA00022840"/>
    </source>
</evidence>
<organism evidence="11 12">
    <name type="scientific">Paraclostridium benzoelyticum</name>
    <dbReference type="NCBI Taxonomy" id="1629550"/>
    <lineage>
        <taxon>Bacteria</taxon>
        <taxon>Bacillati</taxon>
        <taxon>Bacillota</taxon>
        <taxon>Clostridia</taxon>
        <taxon>Peptostreptococcales</taxon>
        <taxon>Peptostreptococcaceae</taxon>
        <taxon>Paraclostridium</taxon>
    </lineage>
</organism>
<keyword evidence="12" id="KW-1185">Reference proteome</keyword>
<dbReference type="PANTHER" id="PTHR41523:SF8">
    <property type="entry name" value="ETHYLENE RESPONSE SENSOR PROTEIN"/>
    <property type="match status" value="1"/>
</dbReference>
<dbReference type="Proteomes" id="UP000034407">
    <property type="component" value="Unassembled WGS sequence"/>
</dbReference>
<feature type="domain" description="Signal transduction histidine kinase subgroup 2 dimerisation and phosphoacceptor" evidence="9">
    <location>
        <begin position="269"/>
        <end position="340"/>
    </location>
</feature>
<evidence type="ECO:0000256" key="3">
    <source>
        <dbReference type="ARBA" id="ARBA00022553"/>
    </source>
</evidence>
<dbReference type="GO" id="GO:0004673">
    <property type="term" value="F:protein histidine kinase activity"/>
    <property type="evidence" value="ECO:0007669"/>
    <property type="project" value="UniProtKB-EC"/>
</dbReference>
<evidence type="ECO:0000259" key="8">
    <source>
        <dbReference type="Pfam" id="PF02518"/>
    </source>
</evidence>
<feature type="domain" description="Histidine kinase/HSP90-like ATPase" evidence="8">
    <location>
        <begin position="366"/>
        <end position="457"/>
    </location>
</feature>
<dbReference type="Gene3D" id="3.30.450.20">
    <property type="entry name" value="PAS domain"/>
    <property type="match status" value="1"/>
</dbReference>
<evidence type="ECO:0000256" key="6">
    <source>
        <dbReference type="ARBA" id="ARBA00022777"/>
    </source>
</evidence>
<accession>A0A0M3DCD9</accession>
<dbReference type="Pfam" id="PF02518">
    <property type="entry name" value="HATPase_c"/>
    <property type="match status" value="1"/>
</dbReference>
<dbReference type="Gene3D" id="3.30.565.10">
    <property type="entry name" value="Histidine kinase-like ATPase, C-terminal domain"/>
    <property type="match status" value="1"/>
</dbReference>
<comment type="caution">
    <text evidence="11">The sequence shown here is derived from an EMBL/GenBank/DDBJ whole genome shotgun (WGS) entry which is preliminary data.</text>
</comment>
<evidence type="ECO:0000256" key="4">
    <source>
        <dbReference type="ARBA" id="ARBA00022679"/>
    </source>
</evidence>
<evidence type="ECO:0000259" key="9">
    <source>
        <dbReference type="Pfam" id="PF07568"/>
    </source>
</evidence>
<evidence type="ECO:0000256" key="2">
    <source>
        <dbReference type="ARBA" id="ARBA00012438"/>
    </source>
</evidence>
<dbReference type="AlphaFoldDB" id="A0A0M3DCD9"/>
<dbReference type="InterPro" id="IPR022066">
    <property type="entry name" value="PdtaS_GAF"/>
</dbReference>
<evidence type="ECO:0000259" key="10">
    <source>
        <dbReference type="Pfam" id="PF12282"/>
    </source>
</evidence>
<dbReference type="Pfam" id="PF12282">
    <property type="entry name" value="GAF_PdtaS"/>
    <property type="match status" value="1"/>
</dbReference>
<dbReference type="EC" id="2.7.13.3" evidence="2"/>
<keyword evidence="3" id="KW-0597">Phosphoprotein</keyword>
<dbReference type="InterPro" id="IPR036890">
    <property type="entry name" value="HATPase_C_sf"/>
</dbReference>
<dbReference type="Gene3D" id="3.30.450.280">
    <property type="entry name" value="GAF domain"/>
    <property type="match status" value="1"/>
</dbReference>
<keyword evidence="6 11" id="KW-0418">Kinase</keyword>
<dbReference type="GO" id="GO:0005524">
    <property type="term" value="F:ATP binding"/>
    <property type="evidence" value="ECO:0007669"/>
    <property type="project" value="UniProtKB-KW"/>
</dbReference>
<dbReference type="EMBL" id="LBBT01000293">
    <property type="protein sequence ID" value="KKY00330.1"/>
    <property type="molecule type" value="Genomic_DNA"/>
</dbReference>
<comment type="catalytic activity">
    <reaction evidence="1">
        <text>ATP + protein L-histidine = ADP + protein N-phospho-L-histidine.</text>
        <dbReference type="EC" id="2.7.13.3"/>
    </reaction>
</comment>
<dbReference type="InterPro" id="IPR038424">
    <property type="entry name" value="H_kinase_PdtaS_GAF_sf"/>
</dbReference>
<keyword evidence="5" id="KW-0547">Nucleotide-binding</keyword>
<dbReference type="SUPFAM" id="SSF55874">
    <property type="entry name" value="ATPase domain of HSP90 chaperone/DNA topoisomerase II/histidine kinase"/>
    <property type="match status" value="1"/>
</dbReference>
<evidence type="ECO:0000256" key="1">
    <source>
        <dbReference type="ARBA" id="ARBA00000085"/>
    </source>
</evidence>
<reference evidence="11 12" key="1">
    <citation type="submission" date="2015-04" db="EMBL/GenBank/DDBJ databases">
        <title>Microcin producing Clostridium sp. JC272T.</title>
        <authorList>
            <person name="Jyothsna T."/>
            <person name="Sasikala C."/>
            <person name="Ramana C."/>
        </authorList>
    </citation>
    <scope>NUCLEOTIDE SEQUENCE [LARGE SCALE GENOMIC DNA]</scope>
    <source>
        <strain evidence="11 12">JC272</strain>
    </source>
</reference>
<proteinExistence type="predicted"/>
<gene>
    <name evidence="11" type="ORF">VN21_14705</name>
</gene>
<feature type="domain" description="Histidine kinase PdtaS GAF" evidence="10">
    <location>
        <begin position="3"/>
        <end position="134"/>
    </location>
</feature>
<dbReference type="PATRIC" id="fig|1629550.3.peg.2416"/>
<keyword evidence="4" id="KW-0808">Transferase</keyword>
<keyword evidence="7" id="KW-0067">ATP-binding</keyword>
<name>A0A0M3DCD9_9FIRM</name>
<dbReference type="InterPro" id="IPR011495">
    <property type="entry name" value="Sig_transdc_His_kin_sub2_dim/P"/>
</dbReference>